<feature type="transmembrane region" description="Helical" evidence="1">
    <location>
        <begin position="25"/>
        <end position="47"/>
    </location>
</feature>
<gene>
    <name evidence="2" type="ORF">SAMN05216277_1286</name>
</gene>
<keyword evidence="1" id="KW-0812">Transmembrane</keyword>
<evidence type="ECO:0000313" key="2">
    <source>
        <dbReference type="EMBL" id="SFQ17794.1"/>
    </source>
</evidence>
<dbReference type="EMBL" id="FOXI01000028">
    <property type="protein sequence ID" value="SFQ17794.1"/>
    <property type="molecule type" value="Genomic_DNA"/>
</dbReference>
<organism evidence="2 3">
    <name type="scientific">Halolamina pelagica</name>
    <dbReference type="NCBI Taxonomy" id="699431"/>
    <lineage>
        <taxon>Archaea</taxon>
        <taxon>Methanobacteriati</taxon>
        <taxon>Methanobacteriota</taxon>
        <taxon>Stenosarchaea group</taxon>
        <taxon>Halobacteria</taxon>
        <taxon>Halobacteriales</taxon>
        <taxon>Haloferacaceae</taxon>
    </lineage>
</organism>
<dbReference type="Proteomes" id="UP000183769">
    <property type="component" value="Unassembled WGS sequence"/>
</dbReference>
<dbReference type="AlphaFoldDB" id="A0A1I5WDJ6"/>
<protein>
    <submittedName>
        <fullName evidence="2">Uncharacterized protein</fullName>
    </submittedName>
</protein>
<keyword evidence="3" id="KW-1185">Reference proteome</keyword>
<keyword evidence="1" id="KW-1133">Transmembrane helix</keyword>
<evidence type="ECO:0000313" key="3">
    <source>
        <dbReference type="Proteomes" id="UP000183769"/>
    </source>
</evidence>
<proteinExistence type="predicted"/>
<reference evidence="3" key="1">
    <citation type="submission" date="2016-10" db="EMBL/GenBank/DDBJ databases">
        <authorList>
            <person name="Varghese N."/>
            <person name="Submissions S."/>
        </authorList>
    </citation>
    <scope>NUCLEOTIDE SEQUENCE [LARGE SCALE GENOMIC DNA]</scope>
    <source>
        <strain evidence="3">CGMCC 1.10329</strain>
    </source>
</reference>
<accession>A0A1I5WDJ6</accession>
<evidence type="ECO:0000256" key="1">
    <source>
        <dbReference type="SAM" id="Phobius"/>
    </source>
</evidence>
<keyword evidence="1" id="KW-0472">Membrane</keyword>
<name>A0A1I5WDJ6_9EURY</name>
<sequence>MGGLSTLLVTHSVLATLGDGLGNVVVEVFVVTVAVVQLLGFYGLWTLRFWGWVIVLSSYVLAVVIALIFTDVRGIVAGVAFAYYVYGKDEYYV</sequence>
<feature type="transmembrane region" description="Helical" evidence="1">
    <location>
        <begin position="59"/>
        <end position="86"/>
    </location>
</feature>